<proteinExistence type="predicted"/>
<name>A0A0H5NQS2_NOCFR</name>
<dbReference type="EMBL" id="LN868938">
    <property type="protein sequence ID" value="CRY78185.1"/>
    <property type="molecule type" value="Genomic_DNA"/>
</dbReference>
<reference evidence="2" key="1">
    <citation type="submission" date="2015-03" db="EMBL/GenBank/DDBJ databases">
        <authorList>
            <consortium name="Pathogen Informatics"/>
        </authorList>
    </citation>
    <scope>NUCLEOTIDE SEQUENCE [LARGE SCALE GENOMIC DNA]</scope>
    <source>
        <strain evidence="2">NCTC11134</strain>
    </source>
</reference>
<dbReference type="SUPFAM" id="SSF55961">
    <property type="entry name" value="Bet v1-like"/>
    <property type="match status" value="1"/>
</dbReference>
<dbReference type="InterPro" id="IPR019587">
    <property type="entry name" value="Polyketide_cyclase/dehydratase"/>
</dbReference>
<protein>
    <submittedName>
        <fullName evidence="1">Toxin Rv0910/MT0934</fullName>
    </submittedName>
</protein>
<accession>A0A0H5NQS2</accession>
<dbReference type="AlphaFoldDB" id="A0A0H5NQS2"/>
<dbReference type="KEGG" id="nfr:ERS450000_02797"/>
<organism evidence="1 2">
    <name type="scientific">Nocardia farcinica</name>
    <dbReference type="NCBI Taxonomy" id="37329"/>
    <lineage>
        <taxon>Bacteria</taxon>
        <taxon>Bacillati</taxon>
        <taxon>Actinomycetota</taxon>
        <taxon>Actinomycetes</taxon>
        <taxon>Mycobacteriales</taxon>
        <taxon>Nocardiaceae</taxon>
        <taxon>Nocardia</taxon>
    </lineage>
</organism>
<dbReference type="Gene3D" id="3.30.530.20">
    <property type="match status" value="1"/>
</dbReference>
<evidence type="ECO:0000313" key="2">
    <source>
        <dbReference type="Proteomes" id="UP000057820"/>
    </source>
</evidence>
<dbReference type="InterPro" id="IPR023393">
    <property type="entry name" value="START-like_dom_sf"/>
</dbReference>
<evidence type="ECO:0000313" key="1">
    <source>
        <dbReference type="EMBL" id="CRY78185.1"/>
    </source>
</evidence>
<gene>
    <name evidence="1" type="ORF">ERS450000_02797</name>
</gene>
<sequence>MAGFEVSRALDASPAQIYTIIADTTTWSEWFMLHESFAEAPPEHITVNSRMVQNIRMLGMSQRIELTVTAFKPPMQLIISGRSPAGVSCEFSFAIERKPGGCQLTIAGAFSGAVLTGQLEQAVQREAQTQLVASIGKLAALSDVPA</sequence>
<dbReference type="Pfam" id="PF10604">
    <property type="entry name" value="Polyketide_cyc2"/>
    <property type="match status" value="1"/>
</dbReference>
<dbReference type="Proteomes" id="UP000057820">
    <property type="component" value="Chromosome 1"/>
</dbReference>
<dbReference type="RefSeq" id="WP_060592847.1">
    <property type="nucleotide sequence ID" value="NZ_CAACYE020000001.1"/>
</dbReference>